<name>A0A1G4AY01_9PEZI</name>
<evidence type="ECO:0000313" key="3">
    <source>
        <dbReference type="Proteomes" id="UP000176998"/>
    </source>
</evidence>
<protein>
    <submittedName>
        <fullName evidence="2">Uncharacterized protein</fullName>
    </submittedName>
</protein>
<dbReference type="Proteomes" id="UP000176998">
    <property type="component" value="Unassembled WGS sequence"/>
</dbReference>
<dbReference type="RefSeq" id="XP_022471127.1">
    <property type="nucleotide sequence ID" value="XM_022622377.1"/>
</dbReference>
<organism evidence="2 3">
    <name type="scientific">Colletotrichum orchidophilum</name>
    <dbReference type="NCBI Taxonomy" id="1209926"/>
    <lineage>
        <taxon>Eukaryota</taxon>
        <taxon>Fungi</taxon>
        <taxon>Dikarya</taxon>
        <taxon>Ascomycota</taxon>
        <taxon>Pezizomycotina</taxon>
        <taxon>Sordariomycetes</taxon>
        <taxon>Hypocreomycetidae</taxon>
        <taxon>Glomerellales</taxon>
        <taxon>Glomerellaceae</taxon>
        <taxon>Colletotrichum</taxon>
    </lineage>
</organism>
<keyword evidence="3" id="KW-1185">Reference proteome</keyword>
<gene>
    <name evidence="2" type="ORF">CORC01_10750</name>
</gene>
<accession>A0A1G4AY01</accession>
<evidence type="ECO:0000313" key="2">
    <source>
        <dbReference type="EMBL" id="OHE93963.1"/>
    </source>
</evidence>
<dbReference type="GeneID" id="34563887"/>
<reference evidence="2 3" key="1">
    <citation type="submission" date="2016-09" db="EMBL/GenBank/DDBJ databases">
        <authorList>
            <person name="Capua I."/>
            <person name="De Benedictis P."/>
            <person name="Joannis T."/>
            <person name="Lombin L.H."/>
            <person name="Cattoli G."/>
        </authorList>
    </citation>
    <scope>NUCLEOTIDE SEQUENCE [LARGE SCALE GENOMIC DNA]</scope>
    <source>
        <strain evidence="2 3">IMI 309357</strain>
    </source>
</reference>
<feature type="non-terminal residue" evidence="2">
    <location>
        <position position="1"/>
    </location>
</feature>
<dbReference type="OrthoDB" id="10627755at2759"/>
<feature type="region of interest" description="Disordered" evidence="1">
    <location>
        <begin position="1"/>
        <end position="23"/>
    </location>
</feature>
<sequence length="245" mass="27003">SAAPFHSPSRPPHNLSPVALQPTGSGLASQEKLLMHTTTSLIEHPRPVPCHSVPHPPDVPLRPGPESPFIPSVQRDLHQVSLTAPQLGHPGPAYPIAHLILKATRRAAVCSLETCLYLRLLGGAAYYFHPLLRSIEARLHSVFPFHHIRHLPAYSSRHLTGPEVYRSWKSFSFVFFVVETVMLPPPSSLRLPPGSGLLHVAPFVPSQSQSSCIRRNKRYNTFANLPNNIVLFFDQTINCAASAPN</sequence>
<dbReference type="EMBL" id="MJBS01000109">
    <property type="protein sequence ID" value="OHE93963.1"/>
    <property type="molecule type" value="Genomic_DNA"/>
</dbReference>
<comment type="caution">
    <text evidence="2">The sequence shown here is derived from an EMBL/GenBank/DDBJ whole genome shotgun (WGS) entry which is preliminary data.</text>
</comment>
<dbReference type="AlphaFoldDB" id="A0A1G4AY01"/>
<evidence type="ECO:0000256" key="1">
    <source>
        <dbReference type="SAM" id="MobiDB-lite"/>
    </source>
</evidence>
<proteinExistence type="predicted"/>